<comment type="caution">
    <text evidence="13">The sequence shown here is derived from an EMBL/GenBank/DDBJ whole genome shotgun (WGS) entry which is preliminary data.</text>
</comment>
<keyword evidence="6" id="KW-0862">Zinc</keyword>
<dbReference type="GO" id="GO:0006508">
    <property type="term" value="P:proteolysis"/>
    <property type="evidence" value="ECO:0007669"/>
    <property type="project" value="UniProtKB-KW"/>
</dbReference>
<evidence type="ECO:0000256" key="8">
    <source>
        <dbReference type="RuleBase" id="RU004447"/>
    </source>
</evidence>
<dbReference type="EMBL" id="CAJNDS010000472">
    <property type="protein sequence ID" value="CAE7209563.1"/>
    <property type="molecule type" value="Genomic_DNA"/>
</dbReference>
<name>A0A812JS57_9DINO</name>
<dbReference type="InterPro" id="IPR050626">
    <property type="entry name" value="Peptidase_M16"/>
</dbReference>
<keyword evidence="4" id="KW-0479">Metal-binding</keyword>
<dbReference type="InterPro" id="IPR011765">
    <property type="entry name" value="Pept_M16_N"/>
</dbReference>
<evidence type="ECO:0000256" key="3">
    <source>
        <dbReference type="ARBA" id="ARBA00022670"/>
    </source>
</evidence>
<dbReference type="AlphaFoldDB" id="A0A812JS57"/>
<evidence type="ECO:0000256" key="6">
    <source>
        <dbReference type="ARBA" id="ARBA00022833"/>
    </source>
</evidence>
<feature type="domain" description="Peptidase M16 C-terminal" evidence="11">
    <location>
        <begin position="210"/>
        <end position="391"/>
    </location>
</feature>
<dbReference type="PANTHER" id="PTHR43690:SF18">
    <property type="entry name" value="INSULIN-DEGRADING ENZYME-RELATED"/>
    <property type="match status" value="1"/>
</dbReference>
<comment type="similarity">
    <text evidence="2 8">Belongs to the peptidase M16 family.</text>
</comment>
<evidence type="ECO:0000259" key="10">
    <source>
        <dbReference type="Pfam" id="PF00675"/>
    </source>
</evidence>
<feature type="domain" description="Peptidase M16 middle/third" evidence="12">
    <location>
        <begin position="397"/>
        <end position="733"/>
    </location>
</feature>
<dbReference type="Pfam" id="PF05193">
    <property type="entry name" value="Peptidase_M16_C"/>
    <property type="match status" value="2"/>
</dbReference>
<keyword evidence="7" id="KW-0482">Metalloprotease</keyword>
<comment type="cofactor">
    <cofactor evidence="1">
        <name>Zn(2+)</name>
        <dbReference type="ChEBI" id="CHEBI:29105"/>
    </cofactor>
</comment>
<evidence type="ECO:0000256" key="2">
    <source>
        <dbReference type="ARBA" id="ARBA00007261"/>
    </source>
</evidence>
<evidence type="ECO:0000256" key="5">
    <source>
        <dbReference type="ARBA" id="ARBA00022801"/>
    </source>
</evidence>
<dbReference type="OrthoDB" id="436179at2759"/>
<dbReference type="FunFam" id="3.30.830.10:FF:000005">
    <property type="entry name" value="nardilysin isoform X1"/>
    <property type="match status" value="1"/>
</dbReference>
<accession>A0A812JS57</accession>
<organism evidence="13 14">
    <name type="scientific">Symbiodinium natans</name>
    <dbReference type="NCBI Taxonomy" id="878477"/>
    <lineage>
        <taxon>Eukaryota</taxon>
        <taxon>Sar</taxon>
        <taxon>Alveolata</taxon>
        <taxon>Dinophyceae</taxon>
        <taxon>Suessiales</taxon>
        <taxon>Symbiodiniaceae</taxon>
        <taxon>Symbiodinium</taxon>
    </lineage>
</organism>
<dbReference type="Pfam" id="PF16187">
    <property type="entry name" value="Peptidase_M16_M"/>
    <property type="match status" value="1"/>
</dbReference>
<evidence type="ECO:0000256" key="9">
    <source>
        <dbReference type="SAM" id="MobiDB-lite"/>
    </source>
</evidence>
<dbReference type="InterPro" id="IPR001431">
    <property type="entry name" value="Pept_M16_Zn_BS"/>
</dbReference>
<evidence type="ECO:0000313" key="14">
    <source>
        <dbReference type="Proteomes" id="UP000604046"/>
    </source>
</evidence>
<evidence type="ECO:0000259" key="11">
    <source>
        <dbReference type="Pfam" id="PF05193"/>
    </source>
</evidence>
<dbReference type="GO" id="GO:0004222">
    <property type="term" value="F:metalloendopeptidase activity"/>
    <property type="evidence" value="ECO:0007669"/>
    <property type="project" value="InterPro"/>
</dbReference>
<dbReference type="FunFam" id="3.30.830.10:FF:000012">
    <property type="entry name" value="Protease 3"/>
    <property type="match status" value="1"/>
</dbReference>
<reference evidence="13" key="1">
    <citation type="submission" date="2021-02" db="EMBL/GenBank/DDBJ databases">
        <authorList>
            <person name="Dougan E. K."/>
            <person name="Rhodes N."/>
            <person name="Thang M."/>
            <person name="Chan C."/>
        </authorList>
    </citation>
    <scope>NUCLEOTIDE SEQUENCE</scope>
</reference>
<evidence type="ECO:0000256" key="4">
    <source>
        <dbReference type="ARBA" id="ARBA00022723"/>
    </source>
</evidence>
<dbReference type="Gene3D" id="3.30.830.10">
    <property type="entry name" value="Metalloenzyme, LuxS/M16 peptidase-like"/>
    <property type="match status" value="4"/>
</dbReference>
<keyword evidence="14" id="KW-1185">Reference proteome</keyword>
<gene>
    <name evidence="13" type="primary">Nrdc</name>
    <name evidence="13" type="ORF">SNAT2548_LOCUS6925</name>
</gene>
<sequence>MAAHGSPRGSPRVHDLCPSLDSTKSPNDRNSYRLIRLDSGVEALLISSSDENKQKSACACSVQAGSFSDPMKCQGLAHYCEHMVFLGSKRYPGESQFEEFLSENGGESNAYTECEYTCLYFEVNRKALHQALHMFAELLHEPLFTPDASSRELQAIESEFQKKRRSDRVRAETLFASFASQGHPWRIFGWGNLQSLDADPKAQGIDLHAELGEFFRHHYKACRMRLSVFGVESLDSLESAVANAFSVIPPSFGEQLDFASHGLPLHSKDLPRLVRVRPISDGHVLWMSWQLPSQLGHYQSKPASYLSSLIGDEGHGSILSLLKDRGWATDLTAGAGGDNFTNSSNSMIFSVEITLTVNGLTNWTEVATTVFQYLDVLKGDLPSYLYEEKKQMAECSFRFLQEKDPGDMVIDMSERMLPLYKHQADHLLTGPWMYADFREDLVRSILTSLSARGCFFMLMSSSYGRAGGLEPTDATTTSDSQQGDDEARGVDPGFAELAGCKPQVEPYFGTEYWDCRIEDTTLSRWETLNAMEKMHVPPPNQFIATDFSILKQNVEKEEELACRPSIYTGFPSIQRLLPSPQCLEDVRAGLKLWHVPCAAHFKQPRSQVSVKMHSPYYALDANNVRKGVLLELYILCFNDSLNEMLYAAGKARLHCAVSSSPTHGLTIRAGGFSQKLLCLVESTLRARKLEEYATRFDRFQAMHEALLRSYKNEWLKPQVHCSDLRKLLLMPSMPRPAMKEAQLSTCGSEQLMDFAQNFNSEMGCELLVSGNTPKDTFLDWATAVFDGYTLAPQTKVEVDVVQLPVGSATVWMQTAVDTTQSNSAVEIYFQLPGRDAWHWQEDQARVRVLLALLEDVMYESLFDELRTKQQLGYSVGCSLRDSFGVPGLRLRI</sequence>
<keyword evidence="5" id="KW-0378">Hydrolase</keyword>
<dbReference type="GO" id="GO:0046872">
    <property type="term" value="F:metal ion binding"/>
    <property type="evidence" value="ECO:0007669"/>
    <property type="project" value="UniProtKB-KW"/>
</dbReference>
<dbReference type="SUPFAM" id="SSF63411">
    <property type="entry name" value="LuxS/MPP-like metallohydrolase"/>
    <property type="match status" value="4"/>
</dbReference>
<protein>
    <submittedName>
        <fullName evidence="13">Nrdc protein</fullName>
    </submittedName>
</protein>
<evidence type="ECO:0000256" key="7">
    <source>
        <dbReference type="ARBA" id="ARBA00023049"/>
    </source>
</evidence>
<proteinExistence type="inferred from homology"/>
<evidence type="ECO:0000256" key="1">
    <source>
        <dbReference type="ARBA" id="ARBA00001947"/>
    </source>
</evidence>
<evidence type="ECO:0000259" key="12">
    <source>
        <dbReference type="Pfam" id="PF16187"/>
    </source>
</evidence>
<dbReference type="PROSITE" id="PS00143">
    <property type="entry name" value="INSULINASE"/>
    <property type="match status" value="1"/>
</dbReference>
<dbReference type="Proteomes" id="UP000604046">
    <property type="component" value="Unassembled WGS sequence"/>
</dbReference>
<dbReference type="InterPro" id="IPR007863">
    <property type="entry name" value="Peptidase_M16_C"/>
</dbReference>
<dbReference type="InterPro" id="IPR011249">
    <property type="entry name" value="Metalloenz_LuxS/M16"/>
</dbReference>
<evidence type="ECO:0000313" key="13">
    <source>
        <dbReference type="EMBL" id="CAE7209563.1"/>
    </source>
</evidence>
<dbReference type="Pfam" id="PF00675">
    <property type="entry name" value="Peptidase_M16"/>
    <property type="match status" value="1"/>
</dbReference>
<feature type="region of interest" description="Disordered" evidence="9">
    <location>
        <begin position="1"/>
        <end position="28"/>
    </location>
</feature>
<feature type="domain" description="Peptidase M16 C-terminal" evidence="11">
    <location>
        <begin position="749"/>
        <end position="882"/>
    </location>
</feature>
<feature type="region of interest" description="Disordered" evidence="9">
    <location>
        <begin position="468"/>
        <end position="488"/>
    </location>
</feature>
<keyword evidence="3" id="KW-0645">Protease</keyword>
<feature type="domain" description="Peptidase M16 N-terminal" evidence="10">
    <location>
        <begin position="46"/>
        <end position="167"/>
    </location>
</feature>
<dbReference type="InterPro" id="IPR032632">
    <property type="entry name" value="Peptidase_M16_M"/>
</dbReference>
<dbReference type="PANTHER" id="PTHR43690">
    <property type="entry name" value="NARDILYSIN"/>
    <property type="match status" value="1"/>
</dbReference>